<keyword evidence="6 8" id="KW-1133">Transmembrane helix</keyword>
<keyword evidence="5 8" id="KW-0812">Transmembrane</keyword>
<protein>
    <submittedName>
        <fullName evidence="10">ABC transporter permease</fullName>
    </submittedName>
</protein>
<sequence>MSGSTRFRTLRSHRLVRSITRPPRLVALGLLLPLLLFAGYPLAILVSKTVVVDGVTTLAFWRSIVFGTPNRFISAWDATYSSTLVWRPLKHSLVVATGTTAAAVVVGTALATLVSLTDVRFKSLLTTIAIYQVILPPFALATAWIIMGQRLGLPATIRYGPAPMILVLAIHFYPFVYLITSAAFKKIDFRLLEAAFVHGVSKRVALREVVLPLAGPAIVGSGALVSFSSLAVFAPVAILGGGSDPYRVLSTQIFALYQNALSTPTIMPVAAIASLLLTAVSLLPFLGYYVMLKRSRTETVSGQGSHSELFELGTYRTPISLVILGSFLSTIVVPLAFLGLQSVSPSWSLIDVNAMSLEAYRAIFHSPQLAYSLLASLLIGLSAATIGTVASLFVSYVLVAGTDRLLTFATYGLSLVSFVLPGVALGIAYLLVVTQPLPGLGDSFTLRFLYGSIVLVIVVTTVRNLPFGVQSTASSLVQIDDSLVEAGYLNNASVLEVFREILVPLVRRSLAASWILTFIFAVKELDVIVFLYSPQPFTQGTVSLSSITDAPPIMYQIFYMLNAPQDPELYSRAAALLVIVSAVLLVAILAVKRLTAVDFEQFMTA</sequence>
<keyword evidence="3" id="KW-1003">Cell membrane</keyword>
<dbReference type="PANTHER" id="PTHR43357">
    <property type="entry name" value="INNER MEMBRANE ABC TRANSPORTER PERMEASE PROTEIN YDCV"/>
    <property type="match status" value="1"/>
</dbReference>
<proteinExistence type="inferred from homology"/>
<feature type="domain" description="ABC transmembrane type-1" evidence="9">
    <location>
        <begin position="89"/>
        <end position="288"/>
    </location>
</feature>
<dbReference type="Pfam" id="PF00528">
    <property type="entry name" value="BPD_transp_1"/>
    <property type="match status" value="2"/>
</dbReference>
<evidence type="ECO:0000256" key="1">
    <source>
        <dbReference type="ARBA" id="ARBA00004429"/>
    </source>
</evidence>
<dbReference type="AlphaFoldDB" id="A0ABD5NV52"/>
<feature type="transmembrane region" description="Helical" evidence="8">
    <location>
        <begin position="569"/>
        <end position="591"/>
    </location>
</feature>
<comment type="caution">
    <text evidence="10">The sequence shown here is derived from an EMBL/GenBank/DDBJ whole genome shotgun (WGS) entry which is preliminary data.</text>
</comment>
<reference evidence="10 11" key="1">
    <citation type="journal article" date="2014" name="Int. J. Syst. Evol. Microbiol.">
        <title>Complete genome sequence of Corynebacterium casei LMG S-19264T (=DSM 44701T), isolated from a smear-ripened cheese.</title>
        <authorList>
            <consortium name="US DOE Joint Genome Institute (JGI-PGF)"/>
            <person name="Walter F."/>
            <person name="Albersmeier A."/>
            <person name="Kalinowski J."/>
            <person name="Ruckert C."/>
        </authorList>
    </citation>
    <scope>NUCLEOTIDE SEQUENCE [LARGE SCALE GENOMIC DNA]</scope>
    <source>
        <strain evidence="10 11">IBRC-M 10912</strain>
    </source>
</reference>
<organism evidence="10 11">
    <name type="scientific">Natribaculum luteum</name>
    <dbReference type="NCBI Taxonomy" id="1586232"/>
    <lineage>
        <taxon>Archaea</taxon>
        <taxon>Methanobacteriati</taxon>
        <taxon>Methanobacteriota</taxon>
        <taxon>Stenosarchaea group</taxon>
        <taxon>Halobacteria</taxon>
        <taxon>Halobacteriales</taxon>
        <taxon>Natrialbaceae</taxon>
        <taxon>Natribaculum</taxon>
    </lineage>
</organism>
<feature type="transmembrane region" description="Helical" evidence="8">
    <location>
        <begin position="266"/>
        <end position="291"/>
    </location>
</feature>
<evidence type="ECO:0000313" key="11">
    <source>
        <dbReference type="Proteomes" id="UP001595821"/>
    </source>
</evidence>
<feature type="transmembrane region" description="Helical" evidence="8">
    <location>
        <begin position="319"/>
        <end position="340"/>
    </location>
</feature>
<comment type="subcellular location">
    <subcellularLocation>
        <location evidence="1">Cell inner membrane</location>
        <topology evidence="1">Multi-pass membrane protein</topology>
    </subcellularLocation>
    <subcellularLocation>
        <location evidence="8">Cell membrane</location>
        <topology evidence="8">Multi-pass membrane protein</topology>
    </subcellularLocation>
</comment>
<feature type="transmembrane region" description="Helical" evidence="8">
    <location>
        <begin position="444"/>
        <end position="462"/>
    </location>
</feature>
<dbReference type="InterPro" id="IPR035906">
    <property type="entry name" value="MetI-like_sf"/>
</dbReference>
<dbReference type="GO" id="GO:0005886">
    <property type="term" value="C:plasma membrane"/>
    <property type="evidence" value="ECO:0007669"/>
    <property type="project" value="UniProtKB-SubCell"/>
</dbReference>
<dbReference type="PANTHER" id="PTHR43357:SF4">
    <property type="entry name" value="INNER MEMBRANE ABC TRANSPORTER PERMEASE PROTEIN YDCV"/>
    <property type="match status" value="1"/>
</dbReference>
<evidence type="ECO:0000256" key="7">
    <source>
        <dbReference type="ARBA" id="ARBA00023136"/>
    </source>
</evidence>
<dbReference type="Proteomes" id="UP001595821">
    <property type="component" value="Unassembled WGS sequence"/>
</dbReference>
<dbReference type="GeneID" id="71856483"/>
<feature type="transmembrane region" description="Helical" evidence="8">
    <location>
        <begin position="509"/>
        <end position="532"/>
    </location>
</feature>
<gene>
    <name evidence="10" type="ORF">ACFOZ7_02855</name>
</gene>
<evidence type="ECO:0000256" key="2">
    <source>
        <dbReference type="ARBA" id="ARBA00022448"/>
    </source>
</evidence>
<keyword evidence="7 8" id="KW-0472">Membrane</keyword>
<keyword evidence="4" id="KW-0997">Cell inner membrane</keyword>
<evidence type="ECO:0000313" key="10">
    <source>
        <dbReference type="EMBL" id="MFC4245948.1"/>
    </source>
</evidence>
<dbReference type="RefSeq" id="WP_246975643.1">
    <property type="nucleotide sequence ID" value="NZ_CP095398.1"/>
</dbReference>
<evidence type="ECO:0000256" key="6">
    <source>
        <dbReference type="ARBA" id="ARBA00022989"/>
    </source>
</evidence>
<name>A0ABD5NV52_9EURY</name>
<evidence type="ECO:0000256" key="5">
    <source>
        <dbReference type="ARBA" id="ARBA00022692"/>
    </source>
</evidence>
<feature type="transmembrane region" description="Helical" evidence="8">
    <location>
        <begin position="159"/>
        <end position="180"/>
    </location>
</feature>
<feature type="transmembrane region" description="Helical" evidence="8">
    <location>
        <begin position="128"/>
        <end position="147"/>
    </location>
</feature>
<comment type="similarity">
    <text evidence="8">Belongs to the binding-protein-dependent transport system permease family.</text>
</comment>
<dbReference type="EMBL" id="JBHSDJ010000006">
    <property type="protein sequence ID" value="MFC4245948.1"/>
    <property type="molecule type" value="Genomic_DNA"/>
</dbReference>
<dbReference type="SUPFAM" id="SSF161098">
    <property type="entry name" value="MetI-like"/>
    <property type="match status" value="2"/>
</dbReference>
<feature type="transmembrane region" description="Helical" evidence="8">
    <location>
        <begin position="411"/>
        <end position="432"/>
    </location>
</feature>
<evidence type="ECO:0000259" key="9">
    <source>
        <dbReference type="PROSITE" id="PS50928"/>
    </source>
</evidence>
<keyword evidence="2 8" id="KW-0813">Transport</keyword>
<evidence type="ECO:0000256" key="8">
    <source>
        <dbReference type="RuleBase" id="RU363032"/>
    </source>
</evidence>
<accession>A0ABD5NV52</accession>
<evidence type="ECO:0000256" key="4">
    <source>
        <dbReference type="ARBA" id="ARBA00022519"/>
    </source>
</evidence>
<dbReference type="InterPro" id="IPR000515">
    <property type="entry name" value="MetI-like"/>
</dbReference>
<feature type="transmembrane region" description="Helical" evidence="8">
    <location>
        <begin position="373"/>
        <end position="399"/>
    </location>
</feature>
<dbReference type="CDD" id="cd06261">
    <property type="entry name" value="TM_PBP2"/>
    <property type="match status" value="2"/>
</dbReference>
<dbReference type="PROSITE" id="PS50928">
    <property type="entry name" value="ABC_TM1"/>
    <property type="match status" value="2"/>
</dbReference>
<feature type="transmembrane region" description="Helical" evidence="8">
    <location>
        <begin position="209"/>
        <end position="238"/>
    </location>
</feature>
<dbReference type="Gene3D" id="1.10.3720.10">
    <property type="entry name" value="MetI-like"/>
    <property type="match status" value="2"/>
</dbReference>
<feature type="domain" description="ABC transmembrane type-1" evidence="9">
    <location>
        <begin position="373"/>
        <end position="590"/>
    </location>
</feature>
<feature type="transmembrane region" description="Helical" evidence="8">
    <location>
        <begin position="93"/>
        <end position="116"/>
    </location>
</feature>
<evidence type="ECO:0000256" key="3">
    <source>
        <dbReference type="ARBA" id="ARBA00022475"/>
    </source>
</evidence>